<accession>A0A914LJS1</accession>
<feature type="transmembrane region" description="Helical" evidence="1">
    <location>
        <begin position="68"/>
        <end position="88"/>
    </location>
</feature>
<keyword evidence="1" id="KW-0812">Transmembrane</keyword>
<dbReference type="Proteomes" id="UP000887563">
    <property type="component" value="Unplaced"/>
</dbReference>
<dbReference type="WBParaSite" id="Minc3s00577g14526">
    <property type="protein sequence ID" value="Minc3s00577g14526"/>
    <property type="gene ID" value="Minc3s00577g14526"/>
</dbReference>
<dbReference type="AlphaFoldDB" id="A0A914LJS1"/>
<keyword evidence="1" id="KW-0472">Membrane</keyword>
<organism evidence="2 3">
    <name type="scientific">Meloidogyne incognita</name>
    <name type="common">Southern root-knot nematode worm</name>
    <name type="synonym">Oxyuris incognita</name>
    <dbReference type="NCBI Taxonomy" id="6306"/>
    <lineage>
        <taxon>Eukaryota</taxon>
        <taxon>Metazoa</taxon>
        <taxon>Ecdysozoa</taxon>
        <taxon>Nematoda</taxon>
        <taxon>Chromadorea</taxon>
        <taxon>Rhabditida</taxon>
        <taxon>Tylenchina</taxon>
        <taxon>Tylenchomorpha</taxon>
        <taxon>Tylenchoidea</taxon>
        <taxon>Meloidogynidae</taxon>
        <taxon>Meloidogyninae</taxon>
        <taxon>Meloidogyne</taxon>
        <taxon>Meloidogyne incognita group</taxon>
    </lineage>
</organism>
<sequence>MGNNDRIQLIVLTWNTVAKQARNDFYFVAYCVKYLFFGNLTKSSINHKLNVSRGNNGGRNKAYIKNNLIFANFVLQIYIGLMMILPVTAWNTTKYSTWDILIGCFVVIFFIIIFAFLFVVIVYGSILLFVYFENKQQHQTTPNVIKNKISTEEERLEGTQSTLEVFNDFLFFYYFSIM</sequence>
<name>A0A914LJS1_MELIC</name>
<protein>
    <submittedName>
        <fullName evidence="3">Uncharacterized protein</fullName>
    </submittedName>
</protein>
<evidence type="ECO:0000313" key="2">
    <source>
        <dbReference type="Proteomes" id="UP000887563"/>
    </source>
</evidence>
<feature type="transmembrane region" description="Helical" evidence="1">
    <location>
        <begin position="100"/>
        <end position="132"/>
    </location>
</feature>
<keyword evidence="2" id="KW-1185">Reference proteome</keyword>
<keyword evidence="1" id="KW-1133">Transmembrane helix</keyword>
<reference evidence="3" key="1">
    <citation type="submission" date="2022-11" db="UniProtKB">
        <authorList>
            <consortium name="WormBaseParasite"/>
        </authorList>
    </citation>
    <scope>IDENTIFICATION</scope>
</reference>
<proteinExistence type="predicted"/>
<evidence type="ECO:0000313" key="3">
    <source>
        <dbReference type="WBParaSite" id="Minc3s00577g14526"/>
    </source>
</evidence>
<evidence type="ECO:0000256" key="1">
    <source>
        <dbReference type="SAM" id="Phobius"/>
    </source>
</evidence>